<feature type="transmembrane region" description="Helical" evidence="5">
    <location>
        <begin position="147"/>
        <end position="168"/>
    </location>
</feature>
<dbReference type="GO" id="GO:0016020">
    <property type="term" value="C:membrane"/>
    <property type="evidence" value="ECO:0007669"/>
    <property type="project" value="UniProtKB-SubCell"/>
</dbReference>
<name>A0A0B4N0R4_9BACT</name>
<evidence type="ECO:0000256" key="2">
    <source>
        <dbReference type="ARBA" id="ARBA00022692"/>
    </source>
</evidence>
<feature type="transmembrane region" description="Helical" evidence="5">
    <location>
        <begin position="119"/>
        <end position="141"/>
    </location>
</feature>
<keyword evidence="4 5" id="KW-0472">Membrane</keyword>
<evidence type="ECO:0000313" key="7">
    <source>
        <dbReference type="EMBL" id="AIF25903.1"/>
    </source>
</evidence>
<evidence type="ECO:0000256" key="1">
    <source>
        <dbReference type="ARBA" id="ARBA00004141"/>
    </source>
</evidence>
<feature type="domain" description="Yip1" evidence="6">
    <location>
        <begin position="27"/>
        <end position="196"/>
    </location>
</feature>
<protein>
    <recommendedName>
        <fullName evidence="6">Yip1 domain-containing protein</fullName>
    </recommendedName>
</protein>
<evidence type="ECO:0000256" key="5">
    <source>
        <dbReference type="SAM" id="Phobius"/>
    </source>
</evidence>
<sequence length="223" mass="25540">MINASRGVQGRRPGLTRYFQTLRYALHVIVRPFDGFWDLSREHRGSVAAANTIIALALITRVLKLQYTSFQFLMVHWETVNVVREMLSILLPLLIWCCANWCWTTLFDGKGSFRDVYMGMGYAITPYVLLQLPMILLSNFITVKEGSFYGVLNMVSLLWCAGLFIAAMMQIHDFSLGKTILFTIMSLFGMLVIVFLLLLFFSLLSDAAGYFVALYREILFRLN</sequence>
<feature type="transmembrane region" description="Helical" evidence="5">
    <location>
        <begin position="47"/>
        <end position="67"/>
    </location>
</feature>
<evidence type="ECO:0000256" key="4">
    <source>
        <dbReference type="ARBA" id="ARBA00023136"/>
    </source>
</evidence>
<reference evidence="7" key="1">
    <citation type="submission" date="2014-03" db="EMBL/GenBank/DDBJ databases">
        <title>A sequence of cellulolytic fosmid clone of goat rumen metagenome.</title>
        <authorList>
            <person name="Lee K.-T."/>
            <person name="Kim J.-Y."/>
            <person name="Kim Y.-J."/>
            <person name="Ahn J.-H."/>
            <person name="Park M.-N."/>
            <person name="Kim J.-H."/>
            <person name="Kim T.-H."/>
        </authorList>
    </citation>
    <scope>NUCLEOTIDE SEQUENCE</scope>
</reference>
<keyword evidence="2 5" id="KW-0812">Transmembrane</keyword>
<dbReference type="Pfam" id="PF04893">
    <property type="entry name" value="Yip1"/>
    <property type="match status" value="1"/>
</dbReference>
<dbReference type="AlphaFoldDB" id="A0A0B4N0R4"/>
<evidence type="ECO:0000259" key="6">
    <source>
        <dbReference type="Pfam" id="PF04893"/>
    </source>
</evidence>
<feature type="transmembrane region" description="Helical" evidence="5">
    <location>
        <begin position="180"/>
        <end position="204"/>
    </location>
</feature>
<dbReference type="EMBL" id="KJ631377">
    <property type="protein sequence ID" value="AIF25903.1"/>
    <property type="molecule type" value="Genomic_DNA"/>
</dbReference>
<comment type="subcellular location">
    <subcellularLocation>
        <location evidence="1">Membrane</location>
        <topology evidence="1">Multi-pass membrane protein</topology>
    </subcellularLocation>
</comment>
<feature type="transmembrane region" description="Helical" evidence="5">
    <location>
        <begin position="87"/>
        <end position="107"/>
    </location>
</feature>
<evidence type="ECO:0000256" key="3">
    <source>
        <dbReference type="ARBA" id="ARBA00022989"/>
    </source>
</evidence>
<keyword evidence="3 5" id="KW-1133">Transmembrane helix</keyword>
<accession>A0A0B4N0R4</accession>
<dbReference type="InterPro" id="IPR006977">
    <property type="entry name" value="Yip1_dom"/>
</dbReference>
<organism evidence="7">
    <name type="scientific">uncultured bacterium Ad_010_C07</name>
    <dbReference type="NCBI Taxonomy" id="1489291"/>
    <lineage>
        <taxon>Bacteria</taxon>
        <taxon>environmental samples</taxon>
    </lineage>
</organism>
<proteinExistence type="predicted"/>